<dbReference type="InterPro" id="IPR015421">
    <property type="entry name" value="PyrdxlP-dep_Trfase_major"/>
</dbReference>
<dbReference type="UniPathway" id="UPA00135">
    <property type="reaction ID" value="UER00197"/>
</dbReference>
<evidence type="ECO:0000313" key="11">
    <source>
        <dbReference type="EMBL" id="EGB09493.1"/>
    </source>
</evidence>
<keyword evidence="12" id="KW-1185">Reference proteome</keyword>
<dbReference type="GO" id="GO:0006564">
    <property type="term" value="P:L-serine biosynthetic process"/>
    <property type="evidence" value="ECO:0007669"/>
    <property type="project" value="UniProtKB-KW"/>
</dbReference>
<dbReference type="GO" id="GO:0005777">
    <property type="term" value="C:peroxisome"/>
    <property type="evidence" value="ECO:0007669"/>
    <property type="project" value="TreeGrafter"/>
</dbReference>
<evidence type="ECO:0000256" key="5">
    <source>
        <dbReference type="ARBA" id="ARBA00022490"/>
    </source>
</evidence>
<dbReference type="GO" id="GO:0008453">
    <property type="term" value="F:alanine-glyoxylate transaminase activity"/>
    <property type="evidence" value="ECO:0007669"/>
    <property type="project" value="TreeGrafter"/>
</dbReference>
<keyword evidence="8" id="KW-0808">Transferase</keyword>
<gene>
    <name evidence="11" type="ORF">AURANDRAFT_24147</name>
</gene>
<dbReference type="KEGG" id="aaf:AURANDRAFT_24147"/>
<accession>F0Y5H5</accession>
<comment type="cofactor">
    <cofactor evidence="1">
        <name>pyridoxal 5'-phosphate</name>
        <dbReference type="ChEBI" id="CHEBI:597326"/>
    </cofactor>
</comment>
<dbReference type="eggNOG" id="ENOG502QS23">
    <property type="taxonomic scope" value="Eukaryota"/>
</dbReference>
<dbReference type="NCBIfam" id="TIGR01365">
    <property type="entry name" value="serC_2"/>
    <property type="match status" value="1"/>
</dbReference>
<organism evidence="12">
    <name type="scientific">Aureococcus anophagefferens</name>
    <name type="common">Harmful bloom alga</name>
    <dbReference type="NCBI Taxonomy" id="44056"/>
    <lineage>
        <taxon>Eukaryota</taxon>
        <taxon>Sar</taxon>
        <taxon>Stramenopiles</taxon>
        <taxon>Ochrophyta</taxon>
        <taxon>Pelagophyceae</taxon>
        <taxon>Pelagomonadales</taxon>
        <taxon>Pelagomonadaceae</taxon>
        <taxon>Aureococcus</taxon>
    </lineage>
</organism>
<dbReference type="EC" id="2.6.1.52" evidence="4"/>
<evidence type="ECO:0000256" key="10">
    <source>
        <dbReference type="ARBA" id="ARBA00023299"/>
    </source>
</evidence>
<dbReference type="InterPro" id="IPR022278">
    <property type="entry name" value="Pser_aminoTfrase"/>
</dbReference>
<sequence>MLAIRQSLARRSLAPSARALSAAAVEEPLAKPDSPNFSSGPCAKRPGWSPAVYGSAPVGRSHRSSIGKARLKEAIEKTRSVLGVPDDYRIGVVPASDTGAIEMAMWSMLGERPVDVCHWESFGKTWFGDVTNQLKLSDVTEFNAAYGELPDLAATRKDHDVVFTFNGTTSGVRVPDLDWIADDRTGLTFNDATSAAMDVDWSKVDVTTYSWQKVMGGEGAHGMLILSPRAVERLESYKPDRPLPKIFQLAKKGKVDEALFTGATINTPSMICVEDYLDALTWAESIGGLEGLKKRSEANLAAVANWVDATPWAHFLAKDPKTRSNTSVCLTLDTAPDNVKKMTKYLEDAHVAYDIGAYRDAPPGLRIWCGATVETSDVEALLPWIEHAYAKVN</sequence>
<evidence type="ECO:0000256" key="1">
    <source>
        <dbReference type="ARBA" id="ARBA00001933"/>
    </source>
</evidence>
<dbReference type="GeneID" id="20219870"/>
<comment type="similarity">
    <text evidence="3">Belongs to the class-V pyridoxal-phosphate-dependent aminotransferase family. SerC subfamily.</text>
</comment>
<dbReference type="GO" id="GO:0019265">
    <property type="term" value="P:glycine biosynthetic process, by transamination of glyoxylate"/>
    <property type="evidence" value="ECO:0007669"/>
    <property type="project" value="TreeGrafter"/>
</dbReference>
<dbReference type="AlphaFoldDB" id="F0Y5H5"/>
<dbReference type="InterPro" id="IPR015422">
    <property type="entry name" value="PyrdxlP-dep_Trfase_small"/>
</dbReference>
<evidence type="ECO:0000256" key="6">
    <source>
        <dbReference type="ARBA" id="ARBA00022576"/>
    </source>
</evidence>
<keyword evidence="7" id="KW-0028">Amino-acid biosynthesis</keyword>
<dbReference type="PANTHER" id="PTHR21152">
    <property type="entry name" value="AMINOTRANSFERASE CLASS V"/>
    <property type="match status" value="1"/>
</dbReference>
<keyword evidence="5" id="KW-0963">Cytoplasm</keyword>
<evidence type="ECO:0000256" key="3">
    <source>
        <dbReference type="ARBA" id="ARBA00006904"/>
    </source>
</evidence>
<dbReference type="PANTHER" id="PTHR21152:SF40">
    <property type="entry name" value="ALANINE--GLYOXYLATE AMINOTRANSFERASE"/>
    <property type="match status" value="1"/>
</dbReference>
<protein>
    <recommendedName>
        <fullName evidence="4">phosphoserine transaminase</fullName>
        <ecNumber evidence="4">2.6.1.52</ecNumber>
    </recommendedName>
</protein>
<dbReference type="Proteomes" id="UP000002729">
    <property type="component" value="Unassembled WGS sequence"/>
</dbReference>
<dbReference type="Gene3D" id="3.90.1150.10">
    <property type="entry name" value="Aspartate Aminotransferase, domain 1"/>
    <property type="match status" value="1"/>
</dbReference>
<dbReference type="CDD" id="cd01494">
    <property type="entry name" value="AAT_I"/>
    <property type="match status" value="1"/>
</dbReference>
<dbReference type="SUPFAM" id="SSF53383">
    <property type="entry name" value="PLP-dependent transferases"/>
    <property type="match status" value="1"/>
</dbReference>
<dbReference type="GO" id="GO:0004648">
    <property type="term" value="F:O-phospho-L-serine:2-oxoglutarate aminotransferase activity"/>
    <property type="evidence" value="ECO:0007669"/>
    <property type="project" value="UniProtKB-EC"/>
</dbReference>
<comment type="pathway">
    <text evidence="2">Amino-acid biosynthesis; L-serine biosynthesis; L-serine from 3-phospho-D-glycerate: step 2/3.</text>
</comment>
<evidence type="ECO:0000256" key="7">
    <source>
        <dbReference type="ARBA" id="ARBA00022605"/>
    </source>
</evidence>
<evidence type="ECO:0000256" key="9">
    <source>
        <dbReference type="ARBA" id="ARBA00022898"/>
    </source>
</evidence>
<evidence type="ECO:0000313" key="12">
    <source>
        <dbReference type="Proteomes" id="UP000002729"/>
    </source>
</evidence>
<dbReference type="RefSeq" id="XP_009035558.1">
    <property type="nucleotide sequence ID" value="XM_009037310.1"/>
</dbReference>
<dbReference type="OMA" id="TAFWDIA"/>
<reference evidence="11 12" key="1">
    <citation type="journal article" date="2011" name="Proc. Natl. Acad. Sci. U.S.A.">
        <title>Niche of harmful alga Aureococcus anophagefferens revealed through ecogenomics.</title>
        <authorList>
            <person name="Gobler C.J."/>
            <person name="Berry D.L."/>
            <person name="Dyhrman S.T."/>
            <person name="Wilhelm S.W."/>
            <person name="Salamov A."/>
            <person name="Lobanov A.V."/>
            <person name="Zhang Y."/>
            <person name="Collier J.L."/>
            <person name="Wurch L.L."/>
            <person name="Kustka A.B."/>
            <person name="Dill B.D."/>
            <person name="Shah M."/>
            <person name="VerBerkmoes N.C."/>
            <person name="Kuo A."/>
            <person name="Terry A."/>
            <person name="Pangilinan J."/>
            <person name="Lindquist E.A."/>
            <person name="Lucas S."/>
            <person name="Paulsen I.T."/>
            <person name="Hattenrath-Lehmann T.K."/>
            <person name="Talmage S.C."/>
            <person name="Walker E.A."/>
            <person name="Koch F."/>
            <person name="Burson A.M."/>
            <person name="Marcoval M.A."/>
            <person name="Tang Y.Z."/>
            <person name="Lecleir G.R."/>
            <person name="Coyne K.J."/>
            <person name="Berg G.M."/>
            <person name="Bertrand E.M."/>
            <person name="Saito M.A."/>
            <person name="Gladyshev V.N."/>
            <person name="Grigoriev I.V."/>
        </authorList>
    </citation>
    <scope>NUCLEOTIDE SEQUENCE [LARGE SCALE GENOMIC DNA]</scope>
    <source>
        <strain evidence="12">CCMP 1984</strain>
    </source>
</reference>
<evidence type="ECO:0000256" key="8">
    <source>
        <dbReference type="ARBA" id="ARBA00022679"/>
    </source>
</evidence>
<dbReference type="Gene3D" id="3.40.640.10">
    <property type="entry name" value="Type I PLP-dependent aspartate aminotransferase-like (Major domain)"/>
    <property type="match status" value="1"/>
</dbReference>
<dbReference type="OrthoDB" id="298012at2759"/>
<keyword evidence="6" id="KW-0032">Aminotransferase</keyword>
<dbReference type="PIRSF" id="PIRSF000525">
    <property type="entry name" value="SerC"/>
    <property type="match status" value="1"/>
</dbReference>
<dbReference type="GO" id="GO:0004760">
    <property type="term" value="F:L-serine-pyruvate transaminase activity"/>
    <property type="evidence" value="ECO:0007669"/>
    <property type="project" value="TreeGrafter"/>
</dbReference>
<evidence type="ECO:0000256" key="4">
    <source>
        <dbReference type="ARBA" id="ARBA00013030"/>
    </source>
</evidence>
<dbReference type="InterPro" id="IPR015424">
    <property type="entry name" value="PyrdxlP-dep_Trfase"/>
</dbReference>
<dbReference type="InterPro" id="IPR006271">
    <property type="entry name" value="Pser_aminoTfrase_methanosarc"/>
</dbReference>
<dbReference type="NCBIfam" id="NF002841">
    <property type="entry name" value="PRK03080.1-2"/>
    <property type="match status" value="1"/>
</dbReference>
<dbReference type="EMBL" id="GL833125">
    <property type="protein sequence ID" value="EGB09493.1"/>
    <property type="molecule type" value="Genomic_DNA"/>
</dbReference>
<name>F0Y5H5_AURAN</name>
<proteinExistence type="inferred from homology"/>
<keyword evidence="10" id="KW-0718">Serine biosynthesis</keyword>
<keyword evidence="9" id="KW-0663">Pyridoxal phosphate</keyword>
<dbReference type="InParanoid" id="F0Y5H5"/>
<evidence type="ECO:0000256" key="2">
    <source>
        <dbReference type="ARBA" id="ARBA00005099"/>
    </source>
</evidence>